<organism evidence="2 3">
    <name type="scientific">Yersinia pekkanenii</name>
    <dbReference type="NCBI Taxonomy" id="1288385"/>
    <lineage>
        <taxon>Bacteria</taxon>
        <taxon>Pseudomonadati</taxon>
        <taxon>Pseudomonadota</taxon>
        <taxon>Gammaproteobacteria</taxon>
        <taxon>Enterobacterales</taxon>
        <taxon>Yersiniaceae</taxon>
        <taxon>Yersinia</taxon>
    </lineage>
</organism>
<comment type="caution">
    <text evidence="2">The sequence shown here is derived from an EMBL/GenBank/DDBJ whole genome shotgun (WGS) entry which is preliminary data.</text>
</comment>
<reference evidence="2 3" key="1">
    <citation type="submission" date="2015-03" db="EMBL/GenBank/DDBJ databases">
        <authorList>
            <consortium name="Pathogen Informatics"/>
            <person name="Murphy D."/>
        </authorList>
    </citation>
    <scope>NUCLEOTIDE SEQUENCE [LARGE SCALE GENOMIC DNA]</scope>
    <source>
        <strain evidence="3">type strain: CIP110230</strain>
    </source>
</reference>
<keyword evidence="3" id="KW-1185">Reference proteome</keyword>
<protein>
    <submittedName>
        <fullName evidence="2">Uncharacterized protein</fullName>
    </submittedName>
</protein>
<keyword evidence="1" id="KW-0472">Membrane</keyword>
<name>A0ABP2A083_9GAMM</name>
<dbReference type="EMBL" id="CWJL01000171">
    <property type="protein sequence ID" value="CRY69843.1"/>
    <property type="molecule type" value="Genomic_DNA"/>
</dbReference>
<keyword evidence="1" id="KW-0812">Transmembrane</keyword>
<evidence type="ECO:0000256" key="1">
    <source>
        <dbReference type="SAM" id="Phobius"/>
    </source>
</evidence>
<proteinExistence type="predicted"/>
<keyword evidence="1" id="KW-1133">Transmembrane helix</keyword>
<feature type="transmembrane region" description="Helical" evidence="1">
    <location>
        <begin position="15"/>
        <end position="35"/>
    </location>
</feature>
<evidence type="ECO:0000313" key="3">
    <source>
        <dbReference type="Proteomes" id="UP000044625"/>
    </source>
</evidence>
<gene>
    <name evidence="2" type="ORF">ERS137968_05001</name>
</gene>
<evidence type="ECO:0000313" key="2">
    <source>
        <dbReference type="EMBL" id="CRY69843.1"/>
    </source>
</evidence>
<sequence length="50" mass="5677">MTEQSPASIRAVETTLMIVELVGFLLTLPRGSLLIRSWKNSNKKPAHWRV</sequence>
<accession>A0ABP2A083</accession>
<dbReference type="Proteomes" id="UP000044625">
    <property type="component" value="Unassembled WGS sequence"/>
</dbReference>